<evidence type="ECO:0000313" key="5">
    <source>
        <dbReference type="Proteomes" id="UP000218934"/>
    </source>
</evidence>
<gene>
    <name evidence="4" type="ORF">COO09_06450</name>
</gene>
<proteinExistence type="inferred from homology"/>
<keyword evidence="5" id="KW-1185">Reference proteome</keyword>
<dbReference type="AlphaFoldDB" id="A0A2A4FYZ9"/>
<evidence type="ECO:0000256" key="2">
    <source>
        <dbReference type="ARBA" id="ARBA00007637"/>
    </source>
</evidence>
<evidence type="ECO:0000259" key="3">
    <source>
        <dbReference type="Pfam" id="PF01370"/>
    </source>
</evidence>
<dbReference type="PANTHER" id="PTHR43000">
    <property type="entry name" value="DTDP-D-GLUCOSE 4,6-DEHYDRATASE-RELATED"/>
    <property type="match status" value="1"/>
</dbReference>
<dbReference type="Pfam" id="PF01370">
    <property type="entry name" value="Epimerase"/>
    <property type="match status" value="1"/>
</dbReference>
<reference evidence="4 5" key="1">
    <citation type="submission" date="2017-09" db="EMBL/GenBank/DDBJ databases">
        <title>The Catabolism of 3,6-Dichlorosalicylic acid is Initiated by the Cytochrome P450 Monooxygenase DsmABC in Rhizorhabdus dicambivorans Ndbn-20.</title>
        <authorList>
            <person name="Na L."/>
        </authorList>
    </citation>
    <scope>NUCLEOTIDE SEQUENCE [LARGE SCALE GENOMIC DNA]</scope>
    <source>
        <strain evidence="4 5">Ndbn-20m</strain>
    </source>
</reference>
<dbReference type="Proteomes" id="UP000218934">
    <property type="component" value="Unassembled WGS sequence"/>
</dbReference>
<comment type="caution">
    <text evidence="4">The sequence shown here is derived from an EMBL/GenBank/DDBJ whole genome shotgun (WGS) entry which is preliminary data.</text>
</comment>
<dbReference type="CDD" id="cd08946">
    <property type="entry name" value="SDR_e"/>
    <property type="match status" value="1"/>
</dbReference>
<comment type="similarity">
    <text evidence="2">Belongs to the NAD(P)-dependent epimerase/dehydratase family.</text>
</comment>
<accession>A0A2A4FYZ9</accession>
<dbReference type="SUPFAM" id="SSF51735">
    <property type="entry name" value="NAD(P)-binding Rossmann-fold domains"/>
    <property type="match status" value="1"/>
</dbReference>
<sequence>MRNAGCCAPRSRAIMAWAAPKPTRRSTAATISPSDFRRTNMASVLITGGTGLIGWCAVEALIEQGHGVVVYDLKPNMENIAHLGNRVSVVAGDVTDLPKLLNTMRLHGVDHVLHLAAFITDQAKLDPAGAFKVNAVGTANIFDAALALGVRRVVWTSSVVALGVGPGYDGTPVDESYSVVSRSPYGASKWGCEVIAEGYRDLGLDIVGIRPALSYGLGRLTGGTGVFNSAIRAVALGQPAGIMGSPSGLHQPMYNRDMAGLLIEAMLGPKPEHGIFNVPAERDYSDEDVLAILRRVCPGAVVHTDPVPAYIPAIPMVDGRRARREIAYTPRYTLEDGIREMVEAFRREE</sequence>
<dbReference type="KEGG" id="rdi:CMV14_16665"/>
<dbReference type="InterPro" id="IPR036291">
    <property type="entry name" value="NAD(P)-bd_dom_sf"/>
</dbReference>
<feature type="domain" description="NAD-dependent epimerase/dehydratase" evidence="3">
    <location>
        <begin position="44"/>
        <end position="277"/>
    </location>
</feature>
<evidence type="ECO:0000313" key="4">
    <source>
        <dbReference type="EMBL" id="PCE42942.1"/>
    </source>
</evidence>
<protein>
    <submittedName>
        <fullName evidence="4">NAD(P)-dependent oxidoreductase</fullName>
    </submittedName>
</protein>
<name>A0A2A4FYZ9_9SPHN</name>
<evidence type="ECO:0000256" key="1">
    <source>
        <dbReference type="ARBA" id="ARBA00005125"/>
    </source>
</evidence>
<dbReference type="InterPro" id="IPR001509">
    <property type="entry name" value="Epimerase_deHydtase"/>
</dbReference>
<organism evidence="4 5">
    <name type="scientific">Rhizorhabdus dicambivorans</name>
    <dbReference type="NCBI Taxonomy" id="1850238"/>
    <lineage>
        <taxon>Bacteria</taxon>
        <taxon>Pseudomonadati</taxon>
        <taxon>Pseudomonadota</taxon>
        <taxon>Alphaproteobacteria</taxon>
        <taxon>Sphingomonadales</taxon>
        <taxon>Sphingomonadaceae</taxon>
        <taxon>Rhizorhabdus</taxon>
    </lineage>
</organism>
<dbReference type="OrthoDB" id="9814124at2"/>
<dbReference type="Gene3D" id="3.40.50.720">
    <property type="entry name" value="NAD(P)-binding Rossmann-like Domain"/>
    <property type="match status" value="1"/>
</dbReference>
<comment type="pathway">
    <text evidence="1">Bacterial outer membrane biogenesis; LPS O-antigen biosynthesis.</text>
</comment>
<dbReference type="EMBL" id="NWUF01000005">
    <property type="protein sequence ID" value="PCE42942.1"/>
    <property type="molecule type" value="Genomic_DNA"/>
</dbReference>